<dbReference type="AlphaFoldDB" id="X0UEW9"/>
<name>X0UEW9_9ZZZZ</name>
<protein>
    <recommendedName>
        <fullName evidence="2">Ig-like domain-containing protein</fullName>
    </recommendedName>
</protein>
<proteinExistence type="predicted"/>
<sequence>HNTWYRCAAKGERFQPLRRASLKLSGLVPGRYTVQWWDTYSGSMITEHETEATEGIIKVRPPTSASDVACKIRRMPE</sequence>
<evidence type="ECO:0008006" key="2">
    <source>
        <dbReference type="Google" id="ProtNLM"/>
    </source>
</evidence>
<gene>
    <name evidence="1" type="ORF">S01H1_38337</name>
</gene>
<evidence type="ECO:0000313" key="1">
    <source>
        <dbReference type="EMBL" id="GAG04309.1"/>
    </source>
</evidence>
<comment type="caution">
    <text evidence="1">The sequence shown here is derived from an EMBL/GenBank/DDBJ whole genome shotgun (WGS) entry which is preliminary data.</text>
</comment>
<organism evidence="1">
    <name type="scientific">marine sediment metagenome</name>
    <dbReference type="NCBI Taxonomy" id="412755"/>
    <lineage>
        <taxon>unclassified sequences</taxon>
        <taxon>metagenomes</taxon>
        <taxon>ecological metagenomes</taxon>
    </lineage>
</organism>
<feature type="non-terminal residue" evidence="1">
    <location>
        <position position="1"/>
    </location>
</feature>
<dbReference type="EMBL" id="BARS01024134">
    <property type="protein sequence ID" value="GAG04309.1"/>
    <property type="molecule type" value="Genomic_DNA"/>
</dbReference>
<accession>X0UEW9</accession>
<reference evidence="1" key="1">
    <citation type="journal article" date="2014" name="Front. Microbiol.">
        <title>High frequency of phylogenetically diverse reductive dehalogenase-homologous genes in deep subseafloor sedimentary metagenomes.</title>
        <authorList>
            <person name="Kawai M."/>
            <person name="Futagami T."/>
            <person name="Toyoda A."/>
            <person name="Takaki Y."/>
            <person name="Nishi S."/>
            <person name="Hori S."/>
            <person name="Arai W."/>
            <person name="Tsubouchi T."/>
            <person name="Morono Y."/>
            <person name="Uchiyama I."/>
            <person name="Ito T."/>
            <person name="Fujiyama A."/>
            <person name="Inagaki F."/>
            <person name="Takami H."/>
        </authorList>
    </citation>
    <scope>NUCLEOTIDE SEQUENCE</scope>
    <source>
        <strain evidence="1">Expedition CK06-06</strain>
    </source>
</reference>